<comment type="caution">
    <text evidence="1">The sequence shown here is derived from an EMBL/GenBank/DDBJ whole genome shotgun (WGS) entry which is preliminary data.</text>
</comment>
<keyword evidence="2" id="KW-1185">Reference proteome</keyword>
<name>A0ABP9UYB8_9BACT</name>
<dbReference type="EMBL" id="BAABRI010000049">
    <property type="protein sequence ID" value="GAA5484863.1"/>
    <property type="molecule type" value="Genomic_DNA"/>
</dbReference>
<sequence>MENCKLHDLPVEAYLKELLTALPGVTDPEVIATLTPARIAAARRNQPREDRVA</sequence>
<evidence type="ECO:0000313" key="2">
    <source>
        <dbReference type="Proteomes" id="UP001476282"/>
    </source>
</evidence>
<dbReference type="RefSeq" id="WP_434783441.1">
    <property type="nucleotide sequence ID" value="NZ_BAABRI010000049.1"/>
</dbReference>
<dbReference type="Proteomes" id="UP001476282">
    <property type="component" value="Unassembled WGS sequence"/>
</dbReference>
<organism evidence="1 2">
    <name type="scientific">Haloferula sargassicola</name>
    <dbReference type="NCBI Taxonomy" id="490096"/>
    <lineage>
        <taxon>Bacteria</taxon>
        <taxon>Pseudomonadati</taxon>
        <taxon>Verrucomicrobiota</taxon>
        <taxon>Verrucomicrobiia</taxon>
        <taxon>Verrucomicrobiales</taxon>
        <taxon>Verrucomicrobiaceae</taxon>
        <taxon>Haloferula</taxon>
    </lineage>
</organism>
<proteinExistence type="predicted"/>
<evidence type="ECO:0008006" key="3">
    <source>
        <dbReference type="Google" id="ProtNLM"/>
    </source>
</evidence>
<protein>
    <recommendedName>
        <fullName evidence="3">Transposase IS66 C-terminal domain-containing protein</fullName>
    </recommendedName>
</protein>
<evidence type="ECO:0000313" key="1">
    <source>
        <dbReference type="EMBL" id="GAA5484863.1"/>
    </source>
</evidence>
<accession>A0ABP9UYB8</accession>
<gene>
    <name evidence="1" type="ORF">Hsar01_04116</name>
</gene>
<reference evidence="1 2" key="1">
    <citation type="submission" date="2024-02" db="EMBL/GenBank/DDBJ databases">
        <title>Haloferula sargassicola NBRC 104335.</title>
        <authorList>
            <person name="Ichikawa N."/>
            <person name="Katano-Makiyama Y."/>
            <person name="Hidaka K."/>
        </authorList>
    </citation>
    <scope>NUCLEOTIDE SEQUENCE [LARGE SCALE GENOMIC DNA]</scope>
    <source>
        <strain evidence="1 2">NBRC 104335</strain>
    </source>
</reference>